<dbReference type="AlphaFoldDB" id="A0A7W5DMH9"/>
<reference evidence="1 2" key="1">
    <citation type="submission" date="2020-08" db="EMBL/GenBank/DDBJ databases">
        <title>Genomic Encyclopedia of Type Strains, Phase III (KMG-III): the genomes of soil and plant-associated and newly described type strains.</title>
        <authorList>
            <person name="Whitman W."/>
        </authorList>
    </citation>
    <scope>NUCLEOTIDE SEQUENCE [LARGE SCALE GENOMIC DNA]</scope>
    <source>
        <strain evidence="1 2">CECT 7341</strain>
    </source>
</reference>
<sequence length="72" mass="7609">MIKYLTQSTWSHAALYVGVSSCPGAATSPRGGGFVDADLAEGVRVVGFEEFEGYPLRICRPLFIVVSAGQAT</sequence>
<evidence type="ECO:0000313" key="2">
    <source>
        <dbReference type="Proteomes" id="UP000563050"/>
    </source>
</evidence>
<protein>
    <recommendedName>
        <fullName evidence="3">Lipo-like protein</fullName>
    </recommendedName>
</protein>
<comment type="caution">
    <text evidence="1">The sequence shown here is derived from an EMBL/GenBank/DDBJ whole genome shotgun (WGS) entry which is preliminary data.</text>
</comment>
<organism evidence="1 2">
    <name type="scientific">Halomonas fontilapidosi</name>
    <dbReference type="NCBI Taxonomy" id="616675"/>
    <lineage>
        <taxon>Bacteria</taxon>
        <taxon>Pseudomonadati</taxon>
        <taxon>Pseudomonadota</taxon>
        <taxon>Gammaproteobacteria</taxon>
        <taxon>Oceanospirillales</taxon>
        <taxon>Halomonadaceae</taxon>
        <taxon>Halomonas</taxon>
    </lineage>
</organism>
<keyword evidence="2" id="KW-1185">Reference proteome</keyword>
<dbReference type="EMBL" id="JACHXQ010000014">
    <property type="protein sequence ID" value="MBB3185561.1"/>
    <property type="molecule type" value="Genomic_DNA"/>
</dbReference>
<gene>
    <name evidence="1" type="ORF">FHR95_003151</name>
</gene>
<dbReference type="PROSITE" id="PS51257">
    <property type="entry name" value="PROKAR_LIPOPROTEIN"/>
    <property type="match status" value="1"/>
</dbReference>
<name>A0A7W5DMH9_9GAMM</name>
<dbReference type="Gene3D" id="3.90.1720.10">
    <property type="entry name" value="endopeptidase domain like (from Nostoc punctiforme)"/>
    <property type="match status" value="1"/>
</dbReference>
<proteinExistence type="predicted"/>
<accession>A0A7W5DMH9</accession>
<evidence type="ECO:0008006" key="3">
    <source>
        <dbReference type="Google" id="ProtNLM"/>
    </source>
</evidence>
<dbReference type="RefSeq" id="WP_246378645.1">
    <property type="nucleotide sequence ID" value="NZ_JACHXQ010000014.1"/>
</dbReference>
<evidence type="ECO:0000313" key="1">
    <source>
        <dbReference type="EMBL" id="MBB3185561.1"/>
    </source>
</evidence>
<dbReference type="Proteomes" id="UP000563050">
    <property type="component" value="Unassembled WGS sequence"/>
</dbReference>